<dbReference type="SMART" id="SM00028">
    <property type="entry name" value="TPR"/>
    <property type="match status" value="6"/>
</dbReference>
<sequence length="354" mass="38811" precursor="true">MLISALSIWGQTSAPSFAILSQQAEAARDAKQLDKALGLYQRALKLKPDWDEGLWNLGSIAYDLDQYAQCAPAFRRLAGLKPESAPAWTMAGLCEYKLRRYDAAVESLSHAELLKFEEPPELARAARLHLALVLTKTGSFEHAITVLTELTLAHKKSPEVIAAAGIAGLRQPWLPFEVPEASRELVFQLGDAMASAMEKDYKEATQKFEAALQQYPNEPNVHFRFGAFLNIQDSARGIEEIRKAVELAPDHVPALVGLTMMYLKREEVDNALEYGERAVKASSGDFSTHIALGRALLAKADPAGAAAELEVAVKLAPAVPEARFSLASAYSRLGRKQDAARELAEFKRLEQLGK</sequence>
<dbReference type="InterPro" id="IPR019734">
    <property type="entry name" value="TPR_rpt"/>
</dbReference>
<dbReference type="SUPFAM" id="SSF48452">
    <property type="entry name" value="TPR-like"/>
    <property type="match status" value="1"/>
</dbReference>
<proteinExistence type="predicted"/>
<reference evidence="2" key="1">
    <citation type="submission" date="2006-10" db="EMBL/GenBank/DDBJ databases">
        <title>Complete sequence of Solibacter usitatus Ellin6076.</title>
        <authorList>
            <consortium name="US DOE Joint Genome Institute"/>
            <person name="Copeland A."/>
            <person name="Lucas S."/>
            <person name="Lapidus A."/>
            <person name="Barry K."/>
            <person name="Detter J.C."/>
            <person name="Glavina del Rio T."/>
            <person name="Hammon N."/>
            <person name="Israni S."/>
            <person name="Dalin E."/>
            <person name="Tice H."/>
            <person name="Pitluck S."/>
            <person name="Thompson L.S."/>
            <person name="Brettin T."/>
            <person name="Bruce D."/>
            <person name="Han C."/>
            <person name="Tapia R."/>
            <person name="Gilna P."/>
            <person name="Schmutz J."/>
            <person name="Larimer F."/>
            <person name="Land M."/>
            <person name="Hauser L."/>
            <person name="Kyrpides N."/>
            <person name="Mikhailova N."/>
            <person name="Janssen P.H."/>
            <person name="Kuske C.R."/>
            <person name="Richardson P."/>
        </authorList>
    </citation>
    <scope>NUCLEOTIDE SEQUENCE</scope>
    <source>
        <strain evidence="2">Ellin6076</strain>
    </source>
</reference>
<keyword evidence="1" id="KW-0802">TPR repeat</keyword>
<evidence type="ECO:0000313" key="2">
    <source>
        <dbReference type="EMBL" id="ABJ84464.1"/>
    </source>
</evidence>
<dbReference type="Gene3D" id="1.25.40.10">
    <property type="entry name" value="Tetratricopeptide repeat domain"/>
    <property type="match status" value="2"/>
</dbReference>
<dbReference type="Pfam" id="PF13432">
    <property type="entry name" value="TPR_16"/>
    <property type="match status" value="3"/>
</dbReference>
<dbReference type="STRING" id="234267.Acid_3491"/>
<dbReference type="InterPro" id="IPR011990">
    <property type="entry name" value="TPR-like_helical_dom_sf"/>
</dbReference>
<dbReference type="EMBL" id="CP000473">
    <property type="protein sequence ID" value="ABJ84464.1"/>
    <property type="molecule type" value="Genomic_DNA"/>
</dbReference>
<name>Q021C5_SOLUE</name>
<dbReference type="PROSITE" id="PS50005">
    <property type="entry name" value="TPR"/>
    <property type="match status" value="1"/>
</dbReference>
<feature type="repeat" description="TPR" evidence="1">
    <location>
        <begin position="17"/>
        <end position="50"/>
    </location>
</feature>
<organism evidence="2">
    <name type="scientific">Solibacter usitatus (strain Ellin6076)</name>
    <dbReference type="NCBI Taxonomy" id="234267"/>
    <lineage>
        <taxon>Bacteria</taxon>
        <taxon>Pseudomonadati</taxon>
        <taxon>Acidobacteriota</taxon>
        <taxon>Terriglobia</taxon>
        <taxon>Bryobacterales</taxon>
        <taxon>Solibacteraceae</taxon>
        <taxon>Candidatus Solibacter</taxon>
    </lineage>
</organism>
<dbReference type="PANTHER" id="PTHR12558">
    <property type="entry name" value="CELL DIVISION CYCLE 16,23,27"/>
    <property type="match status" value="1"/>
</dbReference>
<accession>Q021C5</accession>
<dbReference type="PANTHER" id="PTHR12558:SF13">
    <property type="entry name" value="CELL DIVISION CYCLE PROTEIN 27 HOMOLOG"/>
    <property type="match status" value="1"/>
</dbReference>
<dbReference type="HOGENOM" id="CLU_782792_0_0_0"/>
<dbReference type="InParanoid" id="Q021C5"/>
<protein>
    <submittedName>
        <fullName evidence="2">Tetratricopeptide TPR_2 repeat protein</fullName>
    </submittedName>
</protein>
<evidence type="ECO:0000256" key="1">
    <source>
        <dbReference type="PROSITE-ProRule" id="PRU00339"/>
    </source>
</evidence>
<dbReference type="KEGG" id="sus:Acid_3491"/>
<gene>
    <name evidence="2" type="ordered locus">Acid_3491</name>
</gene>
<dbReference type="eggNOG" id="COG0457">
    <property type="taxonomic scope" value="Bacteria"/>
</dbReference>
<dbReference type="AlphaFoldDB" id="Q021C5"/>